<proteinExistence type="predicted"/>
<dbReference type="SUPFAM" id="SSF55174">
    <property type="entry name" value="Alpha-L RNA-binding motif"/>
    <property type="match status" value="1"/>
</dbReference>
<accession>A0ABD6E6G1</accession>
<gene>
    <name evidence="3" type="ORF">AB6A40_001865</name>
</gene>
<sequence>MITVVHSTRMTILTLPMTSRLTNLFPRRSGVLRVYAHRFLATFDDGENQNVMPNLDDGLPKDYKLREVKCGSRRLDTVLNRSIKQSSSQVEKLILSGKVRVNEEEIRKKAYNVEPRDVIEVWNEPYVENSQLALTDRLEILDYTVTPNGYHISIRAWKKFLTDNWKASS</sequence>
<name>A0ABD6E6G1_9BILA</name>
<dbReference type="Gene3D" id="3.10.290.10">
    <property type="entry name" value="RNA-binding S4 domain"/>
    <property type="match status" value="1"/>
</dbReference>
<evidence type="ECO:0000313" key="3">
    <source>
        <dbReference type="EMBL" id="MFH4975156.1"/>
    </source>
</evidence>
<dbReference type="PANTHER" id="PTHR13633:SF3">
    <property type="entry name" value="MITOCHONDRIAL TRANSCRIPTION RESCUE FACTOR 1"/>
    <property type="match status" value="1"/>
</dbReference>
<dbReference type="PANTHER" id="PTHR13633">
    <property type="entry name" value="MITOCHONDRIAL TRANSCRIPTION RESCUE FACTOR 1"/>
    <property type="match status" value="1"/>
</dbReference>
<organism evidence="3 4">
    <name type="scientific">Gnathostoma spinigerum</name>
    <dbReference type="NCBI Taxonomy" id="75299"/>
    <lineage>
        <taxon>Eukaryota</taxon>
        <taxon>Metazoa</taxon>
        <taxon>Ecdysozoa</taxon>
        <taxon>Nematoda</taxon>
        <taxon>Chromadorea</taxon>
        <taxon>Rhabditida</taxon>
        <taxon>Spirurina</taxon>
        <taxon>Gnathostomatomorpha</taxon>
        <taxon>Gnathostomatoidea</taxon>
        <taxon>Gnathostomatidae</taxon>
        <taxon>Gnathostoma</taxon>
    </lineage>
</organism>
<evidence type="ECO:0000256" key="1">
    <source>
        <dbReference type="PROSITE-ProRule" id="PRU00182"/>
    </source>
</evidence>
<dbReference type="InterPro" id="IPR002942">
    <property type="entry name" value="S4_RNA-bd"/>
</dbReference>
<dbReference type="EMBL" id="JBGFUD010000744">
    <property type="protein sequence ID" value="MFH4975156.1"/>
    <property type="molecule type" value="Genomic_DNA"/>
</dbReference>
<dbReference type="Pfam" id="PF01479">
    <property type="entry name" value="S4"/>
    <property type="match status" value="1"/>
</dbReference>
<dbReference type="GO" id="GO:0003723">
    <property type="term" value="F:RNA binding"/>
    <property type="evidence" value="ECO:0007669"/>
    <property type="project" value="UniProtKB-KW"/>
</dbReference>
<feature type="domain" description="RNA-binding S4" evidence="2">
    <location>
        <begin position="73"/>
        <end position="133"/>
    </location>
</feature>
<keyword evidence="4" id="KW-1185">Reference proteome</keyword>
<evidence type="ECO:0000313" key="4">
    <source>
        <dbReference type="Proteomes" id="UP001608902"/>
    </source>
</evidence>
<reference evidence="3 4" key="1">
    <citation type="submission" date="2024-08" db="EMBL/GenBank/DDBJ databases">
        <title>Gnathostoma spinigerum genome.</title>
        <authorList>
            <person name="Gonzalez-Bertolin B."/>
            <person name="Monzon S."/>
            <person name="Zaballos A."/>
            <person name="Jimenez P."/>
            <person name="Dekumyoy P."/>
            <person name="Varona S."/>
            <person name="Cuesta I."/>
            <person name="Sumanam S."/>
            <person name="Adisakwattana P."/>
            <person name="Gasser R.B."/>
            <person name="Hernandez-Gonzalez A."/>
            <person name="Young N.D."/>
            <person name="Perteguer M.J."/>
        </authorList>
    </citation>
    <scope>NUCLEOTIDE SEQUENCE [LARGE SCALE GENOMIC DNA]</scope>
    <source>
        <strain evidence="3">AL3</strain>
        <tissue evidence="3">Liver</tissue>
    </source>
</reference>
<keyword evidence="1" id="KW-0694">RNA-binding</keyword>
<dbReference type="InterPro" id="IPR036986">
    <property type="entry name" value="S4_RNA-bd_sf"/>
</dbReference>
<dbReference type="PROSITE" id="PS50889">
    <property type="entry name" value="S4"/>
    <property type="match status" value="1"/>
</dbReference>
<dbReference type="Proteomes" id="UP001608902">
    <property type="component" value="Unassembled WGS sequence"/>
</dbReference>
<protein>
    <recommendedName>
        <fullName evidence="2">RNA-binding S4 domain-containing protein</fullName>
    </recommendedName>
</protein>
<dbReference type="CDD" id="cd00165">
    <property type="entry name" value="S4"/>
    <property type="match status" value="1"/>
</dbReference>
<dbReference type="AlphaFoldDB" id="A0ABD6E6G1"/>
<comment type="caution">
    <text evidence="3">The sequence shown here is derived from an EMBL/GenBank/DDBJ whole genome shotgun (WGS) entry which is preliminary data.</text>
</comment>
<evidence type="ECO:0000259" key="2">
    <source>
        <dbReference type="SMART" id="SM00363"/>
    </source>
</evidence>
<dbReference type="SMART" id="SM00363">
    <property type="entry name" value="S4"/>
    <property type="match status" value="1"/>
</dbReference>